<keyword evidence="12" id="KW-1185">Reference proteome</keyword>
<reference evidence="11 12" key="1">
    <citation type="submission" date="2015-05" db="EMBL/GenBank/DDBJ databases">
        <title>Distinctive expansion of gene families associated with plant cell wall degradation and secondary metabolism in the genomes of grapevine trunk pathogens.</title>
        <authorList>
            <person name="Lawrence D.P."/>
            <person name="Travadon R."/>
            <person name="Rolshausen P.E."/>
            <person name="Baumgartner K."/>
        </authorList>
    </citation>
    <scope>NUCLEOTIDE SEQUENCE [LARGE SCALE GENOMIC DNA]</scope>
    <source>
        <strain evidence="11">UCRPC4</strain>
    </source>
</reference>
<dbReference type="EMBL" id="LCWF01000188">
    <property type="protein sequence ID" value="KKY15363.1"/>
    <property type="molecule type" value="Genomic_DNA"/>
</dbReference>
<dbReference type="AlphaFoldDB" id="A0A0G2FU08"/>
<evidence type="ECO:0000256" key="8">
    <source>
        <dbReference type="ARBA" id="ARBA00031929"/>
    </source>
</evidence>
<sequence length="690" mass="76998">MPKDHKKRGRREEKKRKREEEQVFQAPLTKRQRSDEPEQEQDWQTNLAVEGDVGDDFIGFHEKADPLEVVFYGLLDEEEQEYFANVNTKLELNDFEDADDKTAFIDAVYRESNGKELKVACSQSCSRYMERLILLSNPDQLRSLFTKFQTHFLHLVQHRFASHCCEALFLQSARRMEEVGIKQSEGAQDGNGNGTFEDLFLGAVKELSDSLGYLLTERFASHAVRVLILVLSGESLDQDSASQVVSSRKKEKIEIESGKEPVGQNPAPRKAVPSSFGLALQKLIGSATSSLNTTYLRALATHPTGNPVLQLLLRLELTGAANLSATEESSIFRRLFPENISEEDSDGAKFAQGLLYDPSGSRLMECLVQNASGKIFKKMYRNLLKERMITLAKNDIASYVVIRVIQRLGKDELAVILDQVLPEIPGLIEKNRVALVRTLIERCEARGVNMQSLLVELKNGYGVDPSARLSKILKQDKSSVSGSTADDAGPATAQNPKLDLHGSLLAQTILQTPALNSFLQESLLAQTGIQLVQLALDPIASRVIQAALNSTVSQPSFRRQFIPIMLDHIFELATDVSGSHVVDSLWDGTADLHFLKERIARELQSHEAELRDSRYGRVVWRNWSMDMFSRRKAEWQARAKGLDFAQAVEQKTSKKSGIELARARFAAKKAHGKTEGDRTKPVSSTVSANA</sequence>
<keyword evidence="4" id="KW-0698">rRNA processing</keyword>
<name>A0A0G2FU08_PHACM</name>
<feature type="region of interest" description="Disordered" evidence="10">
    <location>
        <begin position="247"/>
        <end position="270"/>
    </location>
</feature>
<dbReference type="GO" id="GO:0030688">
    <property type="term" value="C:preribosome, small subunit precursor"/>
    <property type="evidence" value="ECO:0007669"/>
    <property type="project" value="TreeGrafter"/>
</dbReference>
<dbReference type="InterPro" id="IPR016024">
    <property type="entry name" value="ARM-type_fold"/>
</dbReference>
<dbReference type="GO" id="GO:0000472">
    <property type="term" value="P:endonucleolytic cleavage to generate mature 5'-end of SSU-rRNA from (SSU-rRNA, 5.8S rRNA, LSU-rRNA)"/>
    <property type="evidence" value="ECO:0007669"/>
    <property type="project" value="TreeGrafter"/>
</dbReference>
<dbReference type="SUPFAM" id="SSF48371">
    <property type="entry name" value="ARM repeat"/>
    <property type="match status" value="1"/>
</dbReference>
<evidence type="ECO:0000313" key="12">
    <source>
        <dbReference type="Proteomes" id="UP000053317"/>
    </source>
</evidence>
<dbReference type="GO" id="GO:0003723">
    <property type="term" value="F:RNA binding"/>
    <property type="evidence" value="ECO:0007669"/>
    <property type="project" value="InterPro"/>
</dbReference>
<comment type="function">
    <text evidence="6">RNA-binding nucleolar protein required for pre-rRNA processing. Involved in production of 18S rRNA and assembly of small ribosomal subunit.</text>
</comment>
<evidence type="ECO:0000256" key="4">
    <source>
        <dbReference type="ARBA" id="ARBA00022552"/>
    </source>
</evidence>
<dbReference type="GO" id="GO:0000480">
    <property type="term" value="P:endonucleolytic cleavage in 5'-ETS of tricistronic rRNA transcript (SSU-rRNA, 5.8S rRNA, LSU-rRNA)"/>
    <property type="evidence" value="ECO:0007669"/>
    <property type="project" value="TreeGrafter"/>
</dbReference>
<evidence type="ECO:0000256" key="3">
    <source>
        <dbReference type="ARBA" id="ARBA00022517"/>
    </source>
</evidence>
<keyword evidence="3" id="KW-0690">Ribosome biogenesis</keyword>
<dbReference type="PANTHER" id="PTHR13102:SF0">
    <property type="entry name" value="NUCLEOLAR PROTEIN 9"/>
    <property type="match status" value="1"/>
</dbReference>
<reference evidence="11 12" key="2">
    <citation type="submission" date="2015-05" db="EMBL/GenBank/DDBJ databases">
        <authorList>
            <person name="Morales-Cruz A."/>
            <person name="Amrine K.C."/>
            <person name="Cantu D."/>
        </authorList>
    </citation>
    <scope>NUCLEOTIDE SEQUENCE [LARGE SCALE GENOMIC DNA]</scope>
    <source>
        <strain evidence="11">UCRPC4</strain>
    </source>
</reference>
<gene>
    <name evidence="11" type="ORF">UCRPC4_g06367</name>
</gene>
<feature type="region of interest" description="Disordered" evidence="10">
    <location>
        <begin position="1"/>
        <end position="42"/>
    </location>
</feature>
<dbReference type="GO" id="GO:0000447">
    <property type="term" value="P:endonucleolytic cleavage in ITS1 to separate SSU-rRNA from 5.8S rRNA and LSU-rRNA from tricistronic rRNA transcript (SSU-rRNA, 5.8S rRNA, LSU-rRNA)"/>
    <property type="evidence" value="ECO:0007669"/>
    <property type="project" value="TreeGrafter"/>
</dbReference>
<dbReference type="InterPro" id="IPR001313">
    <property type="entry name" value="Pumilio_RNA-bd_rpt"/>
</dbReference>
<comment type="subcellular location">
    <subcellularLocation>
        <location evidence="1">Nucleus</location>
        <location evidence="1">Nucleolus</location>
    </subcellularLocation>
</comment>
<dbReference type="InterPro" id="IPR040000">
    <property type="entry name" value="NOP9"/>
</dbReference>
<dbReference type="PANTHER" id="PTHR13102">
    <property type="entry name" value="NUCLEOLAR PROTEIN 9"/>
    <property type="match status" value="1"/>
</dbReference>
<feature type="region of interest" description="Disordered" evidence="10">
    <location>
        <begin position="666"/>
        <end position="690"/>
    </location>
</feature>
<evidence type="ECO:0000313" key="11">
    <source>
        <dbReference type="EMBL" id="KKY15363.1"/>
    </source>
</evidence>
<protein>
    <recommendedName>
        <fullName evidence="2">Nucleolar protein 9</fullName>
    </recommendedName>
    <alternativeName>
        <fullName evidence="7 8">Pumilio domain-containing protein NOP9</fullName>
    </alternativeName>
</protein>
<dbReference type="OrthoDB" id="392571at2759"/>
<keyword evidence="5" id="KW-0677">Repeat</keyword>
<dbReference type="GO" id="GO:0000056">
    <property type="term" value="P:ribosomal small subunit export from nucleus"/>
    <property type="evidence" value="ECO:0007669"/>
    <property type="project" value="TreeGrafter"/>
</dbReference>
<evidence type="ECO:0000256" key="5">
    <source>
        <dbReference type="ARBA" id="ARBA00022737"/>
    </source>
</evidence>
<evidence type="ECO:0000256" key="7">
    <source>
        <dbReference type="ARBA" id="ARBA00030932"/>
    </source>
</evidence>
<dbReference type="GO" id="GO:0005730">
    <property type="term" value="C:nucleolus"/>
    <property type="evidence" value="ECO:0007669"/>
    <property type="project" value="UniProtKB-SubCell"/>
</dbReference>
<dbReference type="SMART" id="SM00025">
    <property type="entry name" value="Pumilio"/>
    <property type="match status" value="8"/>
</dbReference>
<comment type="caution">
    <text evidence="11">The sequence shown here is derived from an EMBL/GenBank/DDBJ whole genome shotgun (WGS) entry which is preliminary data.</text>
</comment>
<feature type="compositionally biased region" description="Polar residues" evidence="10">
    <location>
        <begin position="681"/>
        <end position="690"/>
    </location>
</feature>
<evidence type="ECO:0000256" key="6">
    <source>
        <dbReference type="ARBA" id="ARBA00024893"/>
    </source>
</evidence>
<dbReference type="Gene3D" id="1.25.10.10">
    <property type="entry name" value="Leucine-rich Repeat Variant"/>
    <property type="match status" value="2"/>
</dbReference>
<accession>A0A0G2FU08</accession>
<dbReference type="Proteomes" id="UP000053317">
    <property type="component" value="Unassembled WGS sequence"/>
</dbReference>
<dbReference type="PROSITE" id="PS50302">
    <property type="entry name" value="PUM"/>
    <property type="match status" value="1"/>
</dbReference>
<evidence type="ECO:0000256" key="9">
    <source>
        <dbReference type="PROSITE-ProRule" id="PRU00317"/>
    </source>
</evidence>
<dbReference type="InterPro" id="IPR011989">
    <property type="entry name" value="ARM-like"/>
</dbReference>
<evidence type="ECO:0000256" key="1">
    <source>
        <dbReference type="ARBA" id="ARBA00004604"/>
    </source>
</evidence>
<dbReference type="GO" id="GO:0030686">
    <property type="term" value="C:90S preribosome"/>
    <property type="evidence" value="ECO:0007669"/>
    <property type="project" value="TreeGrafter"/>
</dbReference>
<evidence type="ECO:0000256" key="2">
    <source>
        <dbReference type="ARBA" id="ARBA00016427"/>
    </source>
</evidence>
<organism evidence="11 12">
    <name type="scientific">Phaeomoniella chlamydospora</name>
    <name type="common">Phaeoacremonium chlamydosporum</name>
    <dbReference type="NCBI Taxonomy" id="158046"/>
    <lineage>
        <taxon>Eukaryota</taxon>
        <taxon>Fungi</taxon>
        <taxon>Dikarya</taxon>
        <taxon>Ascomycota</taxon>
        <taxon>Pezizomycotina</taxon>
        <taxon>Eurotiomycetes</taxon>
        <taxon>Chaetothyriomycetidae</taxon>
        <taxon>Phaeomoniellales</taxon>
        <taxon>Phaeomoniellaceae</taxon>
        <taxon>Phaeomoniella</taxon>
    </lineage>
</organism>
<dbReference type="Pfam" id="PF22493">
    <property type="entry name" value="PUF_NOP9"/>
    <property type="match status" value="1"/>
</dbReference>
<feature type="repeat" description="Pumilio" evidence="9">
    <location>
        <begin position="382"/>
        <end position="418"/>
    </location>
</feature>
<feature type="compositionally biased region" description="Basic residues" evidence="10">
    <location>
        <begin position="1"/>
        <end position="17"/>
    </location>
</feature>
<proteinExistence type="predicted"/>
<evidence type="ECO:0000256" key="10">
    <source>
        <dbReference type="SAM" id="MobiDB-lite"/>
    </source>
</evidence>